<evidence type="ECO:0000313" key="1">
    <source>
        <dbReference type="EMBL" id="CAJ2650990.1"/>
    </source>
</evidence>
<gene>
    <name evidence="1" type="ORF">MILVUS5_LOCUS18700</name>
</gene>
<keyword evidence="2" id="KW-1185">Reference proteome</keyword>
<accession>A0ACB0K1V1</accession>
<comment type="caution">
    <text evidence="1">The sequence shown here is derived from an EMBL/GenBank/DDBJ whole genome shotgun (WGS) entry which is preliminary data.</text>
</comment>
<name>A0ACB0K1V1_TRIPR</name>
<reference evidence="1" key="1">
    <citation type="submission" date="2023-10" db="EMBL/GenBank/DDBJ databases">
        <authorList>
            <person name="Rodriguez Cubillos JULIANA M."/>
            <person name="De Vega J."/>
        </authorList>
    </citation>
    <scope>NUCLEOTIDE SEQUENCE</scope>
</reference>
<evidence type="ECO:0000313" key="2">
    <source>
        <dbReference type="Proteomes" id="UP001177021"/>
    </source>
</evidence>
<dbReference type="EMBL" id="CASHSV030000109">
    <property type="protein sequence ID" value="CAJ2650990.1"/>
    <property type="molecule type" value="Genomic_DNA"/>
</dbReference>
<protein>
    <submittedName>
        <fullName evidence="1">Uncharacterized protein</fullName>
    </submittedName>
</protein>
<organism evidence="1 2">
    <name type="scientific">Trifolium pratense</name>
    <name type="common">Red clover</name>
    <dbReference type="NCBI Taxonomy" id="57577"/>
    <lineage>
        <taxon>Eukaryota</taxon>
        <taxon>Viridiplantae</taxon>
        <taxon>Streptophyta</taxon>
        <taxon>Embryophyta</taxon>
        <taxon>Tracheophyta</taxon>
        <taxon>Spermatophyta</taxon>
        <taxon>Magnoliopsida</taxon>
        <taxon>eudicotyledons</taxon>
        <taxon>Gunneridae</taxon>
        <taxon>Pentapetalae</taxon>
        <taxon>rosids</taxon>
        <taxon>fabids</taxon>
        <taxon>Fabales</taxon>
        <taxon>Fabaceae</taxon>
        <taxon>Papilionoideae</taxon>
        <taxon>50 kb inversion clade</taxon>
        <taxon>NPAAA clade</taxon>
        <taxon>Hologalegina</taxon>
        <taxon>IRL clade</taxon>
        <taxon>Trifolieae</taxon>
        <taxon>Trifolium</taxon>
    </lineage>
</organism>
<proteinExistence type="predicted"/>
<sequence>MSCGLKCTKGLKICCGVTTIFLIVVLVILLVLFLTDFKRKDPTITLQSVKFGRFHIGALPNLDLNLSLAIVVNVDNPNHGSFTYHNSTAYLNYRGRLLAEAPLPQDTIPARKSHNISTIVNVYVDIAEVPDLISDFFSNYINFTSTTTLVGKVKILKFIKIKATSYSTCYIIVHIPDRSVNSTCDIQLKL</sequence>
<dbReference type="Proteomes" id="UP001177021">
    <property type="component" value="Unassembled WGS sequence"/>
</dbReference>